<evidence type="ECO:0000256" key="1">
    <source>
        <dbReference type="ARBA" id="ARBA00006865"/>
    </source>
</evidence>
<feature type="signal peptide" evidence="2">
    <location>
        <begin position="1"/>
        <end position="22"/>
    </location>
</feature>
<dbReference type="InterPro" id="IPR000757">
    <property type="entry name" value="Beta-glucanase-like"/>
</dbReference>
<reference evidence="4 5" key="1">
    <citation type="submission" date="2019-02" db="EMBL/GenBank/DDBJ databases">
        <title>Prokaryotic population dynamics and viral predation in marine succession experiment using metagenomics: the confinement effect.</title>
        <authorList>
            <person name="Haro-Moreno J.M."/>
            <person name="Rodriguez-Valera F."/>
            <person name="Lopez-Perez M."/>
        </authorList>
    </citation>
    <scope>NUCLEOTIDE SEQUENCE [LARGE SCALE GENOMIC DNA]</scope>
    <source>
        <strain evidence="4">MED-G170</strain>
    </source>
</reference>
<dbReference type="InterPro" id="IPR050546">
    <property type="entry name" value="Glycosyl_Hydrlase_16"/>
</dbReference>
<dbReference type="SUPFAM" id="SSF49899">
    <property type="entry name" value="Concanavalin A-like lectins/glucanases"/>
    <property type="match status" value="1"/>
</dbReference>
<dbReference type="GO" id="GO:0005975">
    <property type="term" value="P:carbohydrate metabolic process"/>
    <property type="evidence" value="ECO:0007669"/>
    <property type="project" value="InterPro"/>
</dbReference>
<feature type="chain" id="PRO_5021784312" evidence="2">
    <location>
        <begin position="23"/>
        <end position="273"/>
    </location>
</feature>
<dbReference type="PANTHER" id="PTHR10963:SF55">
    <property type="entry name" value="GLYCOSIDE HYDROLASE FAMILY 16 PROTEIN"/>
    <property type="match status" value="1"/>
</dbReference>
<dbReference type="PANTHER" id="PTHR10963">
    <property type="entry name" value="GLYCOSYL HYDROLASE-RELATED"/>
    <property type="match status" value="1"/>
</dbReference>
<protein>
    <submittedName>
        <fullName evidence="4">Glycoside hydrolase family 16 protein</fullName>
    </submittedName>
</protein>
<dbReference type="AlphaFoldDB" id="A0A520MD81"/>
<gene>
    <name evidence="4" type="ORF">EVB03_08935</name>
</gene>
<dbReference type="Pfam" id="PF00722">
    <property type="entry name" value="Glyco_hydro_16"/>
    <property type="match status" value="1"/>
</dbReference>
<dbReference type="Proteomes" id="UP000315889">
    <property type="component" value="Unassembled WGS sequence"/>
</dbReference>
<name>A0A520MD81_9GAMM</name>
<dbReference type="Gene3D" id="2.60.120.200">
    <property type="match status" value="1"/>
</dbReference>
<evidence type="ECO:0000313" key="5">
    <source>
        <dbReference type="Proteomes" id="UP000315889"/>
    </source>
</evidence>
<evidence type="ECO:0000256" key="2">
    <source>
        <dbReference type="SAM" id="SignalP"/>
    </source>
</evidence>
<evidence type="ECO:0000313" key="4">
    <source>
        <dbReference type="EMBL" id="RZO19151.1"/>
    </source>
</evidence>
<dbReference type="EMBL" id="SHBP01000018">
    <property type="protein sequence ID" value="RZO19151.1"/>
    <property type="molecule type" value="Genomic_DNA"/>
</dbReference>
<dbReference type="InterPro" id="IPR013320">
    <property type="entry name" value="ConA-like_dom_sf"/>
</dbReference>
<proteinExistence type="inferred from homology"/>
<dbReference type="CDD" id="cd08023">
    <property type="entry name" value="GH16_laminarinase_like"/>
    <property type="match status" value="1"/>
</dbReference>
<organism evidence="4 5">
    <name type="scientific">SAR92 clade bacterium</name>
    <dbReference type="NCBI Taxonomy" id="2315479"/>
    <lineage>
        <taxon>Bacteria</taxon>
        <taxon>Pseudomonadati</taxon>
        <taxon>Pseudomonadota</taxon>
        <taxon>Gammaproteobacteria</taxon>
        <taxon>Cellvibrionales</taxon>
        <taxon>Porticoccaceae</taxon>
        <taxon>SAR92 clade</taxon>
    </lineage>
</organism>
<feature type="domain" description="GH16" evidence="3">
    <location>
        <begin position="20"/>
        <end position="265"/>
    </location>
</feature>
<accession>A0A520MD81</accession>
<keyword evidence="4" id="KW-0378">Hydrolase</keyword>
<comment type="similarity">
    <text evidence="1">Belongs to the glycosyl hydrolase 16 family.</text>
</comment>
<comment type="caution">
    <text evidence="4">The sequence shown here is derived from an EMBL/GenBank/DDBJ whole genome shotgun (WGS) entry which is preliminary data.</text>
</comment>
<sequence>MIKNLLISGIASLAISPLFASAETVPNERPVDSKKWFHQTILPNGTSWFSEEQQHYTNRIENASVSDGVLTITAKKEIFKDQGMVKKYTSARLNSKFAFTYGRVEVRAKMPHGYGTWPAIWMLPKDIKEKGAYFEQKGFGEKPWPDCGEIDIIEHWGRNQNFAQSATHTRSSFGNTVNHGGQPIPTISSEFHLYSLDWSAEKLVFAVDGNDHYTYAPTDKNKRTWPFDKDYYLLLNFAIEKDIDPSFEQDDLSIDYVRVYDEENKLIWSDEFN</sequence>
<keyword evidence="2" id="KW-0732">Signal</keyword>
<evidence type="ECO:0000259" key="3">
    <source>
        <dbReference type="PROSITE" id="PS51762"/>
    </source>
</evidence>
<dbReference type="GO" id="GO:0004553">
    <property type="term" value="F:hydrolase activity, hydrolyzing O-glycosyl compounds"/>
    <property type="evidence" value="ECO:0007669"/>
    <property type="project" value="InterPro"/>
</dbReference>
<dbReference type="PROSITE" id="PS51762">
    <property type="entry name" value="GH16_2"/>
    <property type="match status" value="1"/>
</dbReference>